<dbReference type="GO" id="GO:0050218">
    <property type="term" value="F:propionate-CoA ligase activity"/>
    <property type="evidence" value="ECO:0007669"/>
    <property type="project" value="UniProtKB-EC"/>
</dbReference>
<keyword evidence="6" id="KW-0547">Nucleotide-binding</keyword>
<dbReference type="GO" id="GO:0006085">
    <property type="term" value="P:acetyl-CoA biosynthetic process"/>
    <property type="evidence" value="ECO:0007669"/>
    <property type="project" value="TreeGrafter"/>
</dbReference>
<proteinExistence type="inferred from homology"/>
<evidence type="ECO:0000256" key="13">
    <source>
        <dbReference type="ARBA" id="ARBA00076457"/>
    </source>
</evidence>
<dbReference type="AlphaFoldDB" id="A0A8D2NYY6"/>
<evidence type="ECO:0000256" key="3">
    <source>
        <dbReference type="ARBA" id="ARBA00012985"/>
    </source>
</evidence>
<keyword evidence="5" id="KW-0436">Ligase</keyword>
<keyword evidence="16" id="KW-0472">Membrane</keyword>
<comment type="similarity">
    <text evidence="2">Belongs to the ATP-dependent AMP-binding enzyme family.</text>
</comment>
<evidence type="ECO:0000256" key="6">
    <source>
        <dbReference type="ARBA" id="ARBA00022741"/>
    </source>
</evidence>
<dbReference type="InterPro" id="IPR000873">
    <property type="entry name" value="AMP-dep_synth/lig_dom"/>
</dbReference>
<comment type="catalytic activity">
    <reaction evidence="1">
        <text>acetate + ATP + CoA = acetyl-CoA + AMP + diphosphate</text>
        <dbReference type="Rhea" id="RHEA:23176"/>
        <dbReference type="ChEBI" id="CHEBI:30089"/>
        <dbReference type="ChEBI" id="CHEBI:30616"/>
        <dbReference type="ChEBI" id="CHEBI:33019"/>
        <dbReference type="ChEBI" id="CHEBI:57287"/>
        <dbReference type="ChEBI" id="CHEBI:57288"/>
        <dbReference type="ChEBI" id="CHEBI:456215"/>
        <dbReference type="EC" id="6.2.1.1"/>
    </reaction>
    <physiologicalReaction direction="left-to-right" evidence="1">
        <dbReference type="Rhea" id="RHEA:23177"/>
    </physiologicalReaction>
</comment>
<dbReference type="InterPro" id="IPR042099">
    <property type="entry name" value="ANL_N_sf"/>
</dbReference>
<dbReference type="EC" id="6.2.1.17" evidence="3"/>
<evidence type="ECO:0000313" key="20">
    <source>
        <dbReference type="Proteomes" id="UP000694401"/>
    </source>
</evidence>
<evidence type="ECO:0000256" key="14">
    <source>
        <dbReference type="ARBA" id="ARBA00076503"/>
    </source>
</evidence>
<evidence type="ECO:0000256" key="7">
    <source>
        <dbReference type="ARBA" id="ARBA00022840"/>
    </source>
</evidence>
<keyword evidence="16" id="KW-1133">Transmembrane helix</keyword>
<dbReference type="GO" id="GO:0005737">
    <property type="term" value="C:cytoplasm"/>
    <property type="evidence" value="ECO:0007669"/>
    <property type="project" value="TreeGrafter"/>
</dbReference>
<evidence type="ECO:0000256" key="5">
    <source>
        <dbReference type="ARBA" id="ARBA00022598"/>
    </source>
</evidence>
<dbReference type="GO" id="GO:0005524">
    <property type="term" value="F:ATP binding"/>
    <property type="evidence" value="ECO:0007669"/>
    <property type="project" value="UniProtKB-KW"/>
</dbReference>
<evidence type="ECO:0000256" key="1">
    <source>
        <dbReference type="ARBA" id="ARBA00001884"/>
    </source>
</evidence>
<dbReference type="Pfam" id="PF00501">
    <property type="entry name" value="AMP-binding"/>
    <property type="match status" value="1"/>
</dbReference>
<evidence type="ECO:0000256" key="4">
    <source>
        <dbReference type="ARBA" id="ARBA00013275"/>
    </source>
</evidence>
<evidence type="ECO:0000256" key="11">
    <source>
        <dbReference type="ARBA" id="ARBA00062877"/>
    </source>
</evidence>
<keyword evidence="20" id="KW-1185">Reference proteome</keyword>
<evidence type="ECO:0000256" key="9">
    <source>
        <dbReference type="ARBA" id="ARBA00029726"/>
    </source>
</evidence>
<dbReference type="PANTHER" id="PTHR24095:SF126">
    <property type="entry name" value="ACETYL-COENZYME A SYNTHETASE, CYTOPLASMIC"/>
    <property type="match status" value="1"/>
</dbReference>
<dbReference type="CDD" id="cd05966">
    <property type="entry name" value="ACS"/>
    <property type="match status" value="1"/>
</dbReference>
<feature type="domain" description="AMP-binding enzyme C-terminal" evidence="18">
    <location>
        <begin position="457"/>
        <end position="536"/>
    </location>
</feature>
<comment type="subunit">
    <text evidence="11">Monomer. Interacts with TFEB. AMPK-mediated phosphorylated form at Ser-659 interacts with KPNA1; this interaction results in nuclear translocation of ACSS2. Interacts with the 'Thr-172' phosphorylated form of PRKAA2. Interacts with CREBBP.</text>
</comment>
<dbReference type="InterPro" id="IPR025110">
    <property type="entry name" value="AMP-bd_C"/>
</dbReference>
<dbReference type="NCBIfam" id="NF001208">
    <property type="entry name" value="PRK00174.1"/>
    <property type="match status" value="1"/>
</dbReference>
<dbReference type="PROSITE" id="PS00455">
    <property type="entry name" value="AMP_BINDING"/>
    <property type="match status" value="1"/>
</dbReference>
<dbReference type="PANTHER" id="PTHR24095">
    <property type="entry name" value="ACETYL-COENZYME A SYNTHETASE"/>
    <property type="match status" value="1"/>
</dbReference>
<accession>A0A8D2NYY6</accession>
<evidence type="ECO:0000256" key="2">
    <source>
        <dbReference type="ARBA" id="ARBA00006432"/>
    </source>
</evidence>
<dbReference type="InterPro" id="IPR045851">
    <property type="entry name" value="AMP-bd_C_sf"/>
</dbReference>
<evidence type="ECO:0000256" key="10">
    <source>
        <dbReference type="ARBA" id="ARBA00049004"/>
    </source>
</evidence>
<keyword evidence="8" id="KW-0443">Lipid metabolism</keyword>
<evidence type="ECO:0000256" key="12">
    <source>
        <dbReference type="ARBA" id="ARBA00070729"/>
    </source>
</evidence>
<evidence type="ECO:0000259" key="18">
    <source>
        <dbReference type="Pfam" id="PF13193"/>
    </source>
</evidence>
<reference evidence="19" key="2">
    <citation type="submission" date="2025-09" db="UniProtKB">
        <authorList>
            <consortium name="Ensembl"/>
        </authorList>
    </citation>
    <scope>IDENTIFICATION</scope>
</reference>
<dbReference type="Ensembl" id="ENSZLMT00000005676.1">
    <property type="protein sequence ID" value="ENSZLMP00000005500.1"/>
    <property type="gene ID" value="ENSZLMG00000003894.1"/>
</dbReference>
<evidence type="ECO:0000256" key="15">
    <source>
        <dbReference type="ARBA" id="ARBA00080059"/>
    </source>
</evidence>
<dbReference type="Pfam" id="PF13193">
    <property type="entry name" value="AMP-binding_C"/>
    <property type="match status" value="1"/>
</dbReference>
<comment type="catalytic activity">
    <reaction evidence="10">
        <text>propanoate + ATP + CoA = propanoyl-CoA + AMP + diphosphate</text>
        <dbReference type="Rhea" id="RHEA:20373"/>
        <dbReference type="ChEBI" id="CHEBI:17272"/>
        <dbReference type="ChEBI" id="CHEBI:30616"/>
        <dbReference type="ChEBI" id="CHEBI:33019"/>
        <dbReference type="ChEBI" id="CHEBI:57287"/>
        <dbReference type="ChEBI" id="CHEBI:57392"/>
        <dbReference type="ChEBI" id="CHEBI:456215"/>
        <dbReference type="EC" id="6.2.1.17"/>
    </reaction>
    <physiologicalReaction direction="left-to-right" evidence="10">
        <dbReference type="Rhea" id="RHEA:20374"/>
    </physiologicalReaction>
</comment>
<keyword evidence="7" id="KW-0067">ATP-binding</keyword>
<dbReference type="Gene3D" id="3.30.300.30">
    <property type="match status" value="1"/>
</dbReference>
<sequence length="576" mass="64669">EPGDSMKITYRELLHKVCQFANVLRSQGVKKGDRVSIYLPMILELVIAMLACARIGALHSIVFAGFSADSLCERILDCGCSLLITADAFYRGDKLVNLKQIADEAIRKCKDKGSSLKKCIVVKHLGREEIAVDGTCSKSPPLKRLCQEVQTPWDPAMDMWWHELVHGASTECEPEWCDAEDELFILYTSGSTGKPKGVLHTVGGYMIFAATSFKYVFDYQPEDVYWCTADIGWITGHSYITYGPLANGATSVLFEGVPTYPDVGRMWSVIDKYKVTKFYTAPTAIRLLMKYGEEPVKKHSRKTLKVMGTVGEPINPEAWLWYYRVVGEERCPIVDTFWQTETVSPHWVALAPLCPLCSLHGLFTFPFFGVAPAILSESGEELEGEAEGYLVFKQPWPGIMRTLYGKHQQFETIYFKKFPGYYVTGDGCRRDKDGYYWITGRIDDMLNVSGHLLSTAEVESALVEHGAVAEAAVVSHPHPLKGECLYCFVTLREGHEFTKNLTDELKKQGIREKIGPIATPDYIQYAPSLPKTRSGKITRRILRKIAKNDQDLGDISTLADPGIIQQLFNSRCETKQ</sequence>
<dbReference type="InterPro" id="IPR020845">
    <property type="entry name" value="AMP-binding_CS"/>
</dbReference>
<dbReference type="EC" id="6.2.1.1" evidence="4"/>
<dbReference type="FunFam" id="3.30.300.30:FF:000004">
    <property type="entry name" value="Acetyl-coenzyme A synthetase"/>
    <property type="match status" value="1"/>
</dbReference>
<protein>
    <recommendedName>
        <fullName evidence="12">Acetyl-coenzyme A synthetase, cytoplasmic</fullName>
        <ecNumber evidence="4">6.2.1.1</ecNumber>
        <ecNumber evidence="3">6.2.1.17</ecNumber>
    </recommendedName>
    <alternativeName>
        <fullName evidence="15">Acetyl-CoA synthetase</fullName>
    </alternativeName>
    <alternativeName>
        <fullName evidence="14">Acetyl-CoA synthetase 1</fullName>
    </alternativeName>
    <alternativeName>
        <fullName evidence="13">Acyl-CoA synthetase short-chain family member 2</fullName>
    </alternativeName>
    <alternativeName>
        <fullName evidence="9">Propionate--CoA ligase</fullName>
    </alternativeName>
</protein>
<dbReference type="Proteomes" id="UP000694401">
    <property type="component" value="Unassembled WGS sequence"/>
</dbReference>
<name>A0A8D2NYY6_ZOSLA</name>
<evidence type="ECO:0000259" key="17">
    <source>
        <dbReference type="Pfam" id="PF00501"/>
    </source>
</evidence>
<dbReference type="Gene3D" id="3.40.50.12780">
    <property type="entry name" value="N-terminal domain of ligase-like"/>
    <property type="match status" value="1"/>
</dbReference>
<organism evidence="19 20">
    <name type="scientific">Zosterops lateralis melanops</name>
    <dbReference type="NCBI Taxonomy" id="1220523"/>
    <lineage>
        <taxon>Eukaryota</taxon>
        <taxon>Metazoa</taxon>
        <taxon>Chordata</taxon>
        <taxon>Craniata</taxon>
        <taxon>Vertebrata</taxon>
        <taxon>Euteleostomi</taxon>
        <taxon>Archelosauria</taxon>
        <taxon>Archosauria</taxon>
        <taxon>Dinosauria</taxon>
        <taxon>Saurischia</taxon>
        <taxon>Theropoda</taxon>
        <taxon>Coelurosauria</taxon>
        <taxon>Aves</taxon>
        <taxon>Neognathae</taxon>
        <taxon>Neoaves</taxon>
        <taxon>Telluraves</taxon>
        <taxon>Australaves</taxon>
        <taxon>Passeriformes</taxon>
        <taxon>Sylvioidea</taxon>
        <taxon>Zosteropidae</taxon>
        <taxon>Zosterops</taxon>
    </lineage>
</organism>
<keyword evidence="16" id="KW-0812">Transmembrane</keyword>
<feature type="transmembrane region" description="Helical" evidence="16">
    <location>
        <begin position="35"/>
        <end position="57"/>
    </location>
</feature>
<dbReference type="GO" id="GO:0003987">
    <property type="term" value="F:acetate-CoA ligase activity"/>
    <property type="evidence" value="ECO:0007669"/>
    <property type="project" value="UniProtKB-EC"/>
</dbReference>
<feature type="domain" description="AMP-dependent synthetase/ligase" evidence="17">
    <location>
        <begin position="6"/>
        <end position="402"/>
    </location>
</feature>
<evidence type="ECO:0000256" key="16">
    <source>
        <dbReference type="SAM" id="Phobius"/>
    </source>
</evidence>
<reference evidence="19" key="1">
    <citation type="submission" date="2025-08" db="UniProtKB">
        <authorList>
            <consortium name="Ensembl"/>
        </authorList>
    </citation>
    <scope>IDENTIFICATION</scope>
</reference>
<evidence type="ECO:0000256" key="8">
    <source>
        <dbReference type="ARBA" id="ARBA00023098"/>
    </source>
</evidence>
<dbReference type="FunFam" id="3.40.50.12780:FF:000001">
    <property type="entry name" value="Acetyl-coenzyme A synthetase"/>
    <property type="match status" value="1"/>
</dbReference>
<evidence type="ECO:0000313" key="19">
    <source>
        <dbReference type="Ensembl" id="ENSZLMP00000005500.1"/>
    </source>
</evidence>
<dbReference type="SUPFAM" id="SSF56801">
    <property type="entry name" value="Acetyl-CoA synthetase-like"/>
    <property type="match status" value="1"/>
</dbReference>
<dbReference type="GO" id="GO:0006629">
    <property type="term" value="P:lipid metabolic process"/>
    <property type="evidence" value="ECO:0007669"/>
    <property type="project" value="UniProtKB-KW"/>
</dbReference>